<feature type="domain" description="HTH LytTR-type" evidence="8">
    <location>
        <begin position="141"/>
        <end position="243"/>
    </location>
</feature>
<dbReference type="InterPro" id="IPR011006">
    <property type="entry name" value="CheY-like_superfamily"/>
</dbReference>
<evidence type="ECO:0000256" key="6">
    <source>
        <dbReference type="PROSITE-ProRule" id="PRU00169"/>
    </source>
</evidence>
<dbReference type="Gene3D" id="3.40.50.2300">
    <property type="match status" value="1"/>
</dbReference>
<dbReference type="GO" id="GO:0006355">
    <property type="term" value="P:regulation of DNA-templated transcription"/>
    <property type="evidence" value="ECO:0007669"/>
    <property type="project" value="TreeGrafter"/>
</dbReference>
<name>A0A7L4ZLU7_9FLAO</name>
<dbReference type="GO" id="GO:0000976">
    <property type="term" value="F:transcription cis-regulatory region binding"/>
    <property type="evidence" value="ECO:0007669"/>
    <property type="project" value="TreeGrafter"/>
</dbReference>
<dbReference type="GO" id="GO:0032993">
    <property type="term" value="C:protein-DNA complex"/>
    <property type="evidence" value="ECO:0007669"/>
    <property type="project" value="TreeGrafter"/>
</dbReference>
<dbReference type="InterPro" id="IPR007492">
    <property type="entry name" value="LytTR_DNA-bd_dom"/>
</dbReference>
<evidence type="ECO:0000313" key="9">
    <source>
        <dbReference type="EMBL" id="QHI37409.1"/>
    </source>
</evidence>
<protein>
    <submittedName>
        <fullName evidence="9">Transcriptional regulatory protein ZraR</fullName>
    </submittedName>
</protein>
<dbReference type="InterPro" id="IPR039420">
    <property type="entry name" value="WalR-like"/>
</dbReference>
<dbReference type="Gene3D" id="2.40.50.1020">
    <property type="entry name" value="LytTr DNA-binding domain"/>
    <property type="match status" value="1"/>
</dbReference>
<keyword evidence="1 6" id="KW-0597">Phosphoprotein</keyword>
<dbReference type="EMBL" id="CP019288">
    <property type="protein sequence ID" value="QHI37409.1"/>
    <property type="molecule type" value="Genomic_DNA"/>
</dbReference>
<evidence type="ECO:0000256" key="3">
    <source>
        <dbReference type="ARBA" id="ARBA00023015"/>
    </source>
</evidence>
<evidence type="ECO:0000259" key="8">
    <source>
        <dbReference type="PROSITE" id="PS50930"/>
    </source>
</evidence>
<keyword evidence="3" id="KW-0805">Transcription regulation</keyword>
<proteinExistence type="predicted"/>
<dbReference type="Pfam" id="PF04397">
    <property type="entry name" value="LytTR"/>
    <property type="match status" value="1"/>
</dbReference>
<dbReference type="RefSeq" id="WP_160130039.1">
    <property type="nucleotide sequence ID" value="NZ_CP019288.1"/>
</dbReference>
<reference evidence="9 10" key="1">
    <citation type="journal article" date="2013" name="Int. J. Syst. Evol. Microbiol.">
        <title>Kordia antarctica sp. nov., isolated from Antarctic seawater.</title>
        <authorList>
            <person name="Baek K."/>
            <person name="Choi A."/>
            <person name="Kang I."/>
            <person name="Lee K."/>
            <person name="Cho J.C."/>
        </authorList>
    </citation>
    <scope>NUCLEOTIDE SEQUENCE [LARGE SCALE GENOMIC DNA]</scope>
    <source>
        <strain evidence="9 10">IMCC3317</strain>
    </source>
</reference>
<keyword evidence="10" id="KW-1185">Reference proteome</keyword>
<accession>A0A7L4ZLU7</accession>
<dbReference type="PANTHER" id="PTHR48111">
    <property type="entry name" value="REGULATOR OF RPOS"/>
    <property type="match status" value="1"/>
</dbReference>
<evidence type="ECO:0000256" key="2">
    <source>
        <dbReference type="ARBA" id="ARBA00023012"/>
    </source>
</evidence>
<sequence>MANICIVEDDQNHAYALQEKVKAIGHTVLKICATFEEALRIIKKNIPDVILLDINLKNDNDGIQLAHAIKSFSTIPIIYTTALTASNIIEKAVQIRPSGYLVKPIETETLKATIEVALQQQNQSNIDTKEVLSTQENAKFLTVRVGYRLRKINLKEIKLLKITSKNYVTLVDKDDKEFQLRNSLKALMKTLNSHFIQVHRLYGINLNYILHIDEKEQMLCLKERTHIPIGRTFKEDLYKRLNIM</sequence>
<dbReference type="SUPFAM" id="SSF52172">
    <property type="entry name" value="CheY-like"/>
    <property type="match status" value="1"/>
</dbReference>
<evidence type="ECO:0000313" key="10">
    <source>
        <dbReference type="Proteomes" id="UP000464657"/>
    </source>
</evidence>
<feature type="modified residue" description="4-aspartylphosphate" evidence="6">
    <location>
        <position position="53"/>
    </location>
</feature>
<evidence type="ECO:0000256" key="1">
    <source>
        <dbReference type="ARBA" id="ARBA00022553"/>
    </source>
</evidence>
<dbReference type="Pfam" id="PF00072">
    <property type="entry name" value="Response_reg"/>
    <property type="match status" value="1"/>
</dbReference>
<keyword evidence="4" id="KW-0238">DNA-binding</keyword>
<evidence type="ECO:0000256" key="5">
    <source>
        <dbReference type="ARBA" id="ARBA00023163"/>
    </source>
</evidence>
<organism evidence="9 10">
    <name type="scientific">Kordia antarctica</name>
    <dbReference type="NCBI Taxonomy" id="1218801"/>
    <lineage>
        <taxon>Bacteria</taxon>
        <taxon>Pseudomonadati</taxon>
        <taxon>Bacteroidota</taxon>
        <taxon>Flavobacteriia</taxon>
        <taxon>Flavobacteriales</taxon>
        <taxon>Flavobacteriaceae</taxon>
        <taxon>Kordia</taxon>
    </lineage>
</organism>
<dbReference type="PROSITE" id="PS50930">
    <property type="entry name" value="HTH_LYTTR"/>
    <property type="match status" value="1"/>
</dbReference>
<evidence type="ECO:0000259" key="7">
    <source>
        <dbReference type="PROSITE" id="PS50110"/>
    </source>
</evidence>
<feature type="domain" description="Response regulatory" evidence="7">
    <location>
        <begin position="3"/>
        <end position="118"/>
    </location>
</feature>
<dbReference type="PROSITE" id="PS50110">
    <property type="entry name" value="RESPONSE_REGULATORY"/>
    <property type="match status" value="1"/>
</dbReference>
<dbReference type="AlphaFoldDB" id="A0A7L4ZLU7"/>
<dbReference type="KEGG" id="kan:IMCC3317_27880"/>
<keyword evidence="2" id="KW-0902">Two-component regulatory system</keyword>
<dbReference type="Proteomes" id="UP000464657">
    <property type="component" value="Chromosome"/>
</dbReference>
<dbReference type="PANTHER" id="PTHR48111:SF1">
    <property type="entry name" value="TWO-COMPONENT RESPONSE REGULATOR ORR33"/>
    <property type="match status" value="1"/>
</dbReference>
<evidence type="ECO:0000256" key="4">
    <source>
        <dbReference type="ARBA" id="ARBA00023125"/>
    </source>
</evidence>
<dbReference type="OrthoDB" id="2962330at2"/>
<gene>
    <name evidence="9" type="primary">zraR_3</name>
    <name evidence="9" type="ORF">IMCC3317_27880</name>
</gene>
<dbReference type="InterPro" id="IPR001789">
    <property type="entry name" value="Sig_transdc_resp-reg_receiver"/>
</dbReference>
<dbReference type="SMART" id="SM00448">
    <property type="entry name" value="REC"/>
    <property type="match status" value="1"/>
</dbReference>
<dbReference type="SMART" id="SM00850">
    <property type="entry name" value="LytTR"/>
    <property type="match status" value="1"/>
</dbReference>
<dbReference type="GO" id="GO:0005829">
    <property type="term" value="C:cytosol"/>
    <property type="evidence" value="ECO:0007669"/>
    <property type="project" value="TreeGrafter"/>
</dbReference>
<keyword evidence="5" id="KW-0804">Transcription</keyword>
<dbReference type="GO" id="GO:0000156">
    <property type="term" value="F:phosphorelay response regulator activity"/>
    <property type="evidence" value="ECO:0007669"/>
    <property type="project" value="TreeGrafter"/>
</dbReference>